<feature type="region of interest" description="Disordered" evidence="1">
    <location>
        <begin position="81"/>
        <end position="118"/>
    </location>
</feature>
<accession>A0A9P6XVU0</accession>
<dbReference type="Proteomes" id="UP000740926">
    <property type="component" value="Unassembled WGS sequence"/>
</dbReference>
<comment type="caution">
    <text evidence="2">The sequence shown here is derived from an EMBL/GenBank/DDBJ whole genome shotgun (WGS) entry which is preliminary data.</text>
</comment>
<name>A0A9P6XVU0_9FUNG</name>
<feature type="compositionally biased region" description="Low complexity" evidence="1">
    <location>
        <begin position="100"/>
        <end position="118"/>
    </location>
</feature>
<evidence type="ECO:0000313" key="3">
    <source>
        <dbReference type="Proteomes" id="UP000740926"/>
    </source>
</evidence>
<dbReference type="Gene3D" id="3.30.2340.10">
    <property type="entry name" value="TruD, insertion domain"/>
    <property type="match status" value="1"/>
</dbReference>
<gene>
    <name evidence="2" type="ORF">G6F50_015793</name>
</gene>
<dbReference type="SUPFAM" id="SSF55120">
    <property type="entry name" value="Pseudouridine synthase"/>
    <property type="match status" value="1"/>
</dbReference>
<sequence>MFGGRRMRKDQRSLLLSAARSALFNRVLAARVEQGSWDQPLDGEVWMLDGSRSVFGPEPYTDVLAERLARFDIHPSAPLAGRRGIESAAGRPGRRTPETGAPRAAPASGVAAARVAGR</sequence>
<dbReference type="InterPro" id="IPR001656">
    <property type="entry name" value="PsdUridine_synth_TruD"/>
</dbReference>
<evidence type="ECO:0000313" key="2">
    <source>
        <dbReference type="EMBL" id="KAG1533663.1"/>
    </source>
</evidence>
<dbReference type="EMBL" id="JAANIU010009137">
    <property type="protein sequence ID" value="KAG1533663.1"/>
    <property type="molecule type" value="Genomic_DNA"/>
</dbReference>
<dbReference type="PANTHER" id="PTHR47811:SF1">
    <property type="entry name" value="TRNA PSEUDOURIDINE SYNTHASE D"/>
    <property type="match status" value="1"/>
</dbReference>
<reference evidence="2 3" key="1">
    <citation type="journal article" date="2020" name="Microb. Genom.">
        <title>Genetic diversity of clinical and environmental Mucorales isolates obtained from an investigation of mucormycosis cases among solid organ transplant recipients.</title>
        <authorList>
            <person name="Nguyen M.H."/>
            <person name="Kaul D."/>
            <person name="Muto C."/>
            <person name="Cheng S.J."/>
            <person name="Richter R.A."/>
            <person name="Bruno V.M."/>
            <person name="Liu G."/>
            <person name="Beyhan S."/>
            <person name="Sundermann A.J."/>
            <person name="Mounaud S."/>
            <person name="Pasculle A.W."/>
            <person name="Nierman W.C."/>
            <person name="Driscoll E."/>
            <person name="Cumbie R."/>
            <person name="Clancy C.J."/>
            <person name="Dupont C.L."/>
        </authorList>
    </citation>
    <scope>NUCLEOTIDE SEQUENCE [LARGE SCALE GENOMIC DNA]</scope>
    <source>
        <strain evidence="2 3">GL24</strain>
    </source>
</reference>
<dbReference type="GO" id="GO:0003723">
    <property type="term" value="F:RNA binding"/>
    <property type="evidence" value="ECO:0007669"/>
    <property type="project" value="InterPro"/>
</dbReference>
<evidence type="ECO:0000256" key="1">
    <source>
        <dbReference type="SAM" id="MobiDB-lite"/>
    </source>
</evidence>
<dbReference type="PANTHER" id="PTHR47811">
    <property type="entry name" value="TRNA PSEUDOURIDINE SYNTHASE D"/>
    <property type="match status" value="1"/>
</dbReference>
<dbReference type="InterPro" id="IPR043165">
    <property type="entry name" value="TruD_insert_sf"/>
</dbReference>
<dbReference type="Pfam" id="PF01142">
    <property type="entry name" value="TruD"/>
    <property type="match status" value="1"/>
</dbReference>
<dbReference type="InterPro" id="IPR050170">
    <property type="entry name" value="TruD_pseudoU_synthase"/>
</dbReference>
<dbReference type="InterPro" id="IPR020103">
    <property type="entry name" value="PsdUridine_synth_cat_dom_sf"/>
</dbReference>
<organism evidence="2 3">
    <name type="scientific">Rhizopus delemar</name>
    <dbReference type="NCBI Taxonomy" id="936053"/>
    <lineage>
        <taxon>Eukaryota</taxon>
        <taxon>Fungi</taxon>
        <taxon>Fungi incertae sedis</taxon>
        <taxon>Mucoromycota</taxon>
        <taxon>Mucoromycotina</taxon>
        <taxon>Mucoromycetes</taxon>
        <taxon>Mucorales</taxon>
        <taxon>Mucorineae</taxon>
        <taxon>Rhizopodaceae</taxon>
        <taxon>Rhizopus</taxon>
    </lineage>
</organism>
<dbReference type="AlphaFoldDB" id="A0A9P6XVU0"/>
<dbReference type="GO" id="GO:0009982">
    <property type="term" value="F:pseudouridine synthase activity"/>
    <property type="evidence" value="ECO:0007669"/>
    <property type="project" value="InterPro"/>
</dbReference>
<proteinExistence type="predicted"/>
<keyword evidence="3" id="KW-1185">Reference proteome</keyword>
<dbReference type="GO" id="GO:0005829">
    <property type="term" value="C:cytosol"/>
    <property type="evidence" value="ECO:0007669"/>
    <property type="project" value="TreeGrafter"/>
</dbReference>
<protein>
    <submittedName>
        <fullName evidence="2">Uncharacterized protein</fullName>
    </submittedName>
</protein>
<dbReference type="GO" id="GO:0001522">
    <property type="term" value="P:pseudouridine synthesis"/>
    <property type="evidence" value="ECO:0007669"/>
    <property type="project" value="InterPro"/>
</dbReference>